<dbReference type="GO" id="GO:0008713">
    <property type="term" value="F:ADP-heptose-lipopolysaccharide heptosyltransferase activity"/>
    <property type="evidence" value="ECO:0007669"/>
    <property type="project" value="UniProtKB-EC"/>
</dbReference>
<evidence type="ECO:0000256" key="3">
    <source>
        <dbReference type="ARBA" id="ARBA00043995"/>
    </source>
</evidence>
<dbReference type="OrthoDB" id="9797795at2"/>
<keyword evidence="7" id="KW-1185">Reference proteome</keyword>
<protein>
    <recommendedName>
        <fullName evidence="4">lipopolysaccharide heptosyltransferase II</fullName>
        <ecNumber evidence="4">2.4.99.24</ecNumber>
    </recommendedName>
</protein>
<dbReference type="CDD" id="cd03789">
    <property type="entry name" value="GT9_LPS_heptosyltransferase"/>
    <property type="match status" value="1"/>
</dbReference>
<dbReference type="InterPro" id="IPR002201">
    <property type="entry name" value="Glyco_trans_9"/>
</dbReference>
<dbReference type="Gene3D" id="3.40.50.2000">
    <property type="entry name" value="Glycogen Phosphorylase B"/>
    <property type="match status" value="2"/>
</dbReference>
<sequence length="346" mass="38029">MGAVAAEPQRCLIVGPSWVGDMIMAQSLFKLLRARFPELVMDVLAPGWTAPLLARMPEVRQAIPQPVGHGRLGLSERYRLGRRLRAEAYDWAVILPSSLKSALVPWFAGIPRRTGFLGEYRYGLLNDRRRLDKRALPRTIQRFAALGLPPGASAAFESLPFPALHVDRDIAIETAARLGLDASRPVLALCPGAEYGPAKRWPPEYFAAVARHYRTQGWQSWVFGSERDKAMAEVVCRDAGPDCVNLAGRTTLTEAVDLMALTRAVVSNDSGLMHLAAALERPLVAVYGSSDPDFTPPLAMPGRARIERLGLECSPCFKRECPLGHLECLRGLHPERVVRALDALVV</sequence>
<keyword evidence="1" id="KW-0328">Glycosyltransferase</keyword>
<evidence type="ECO:0000256" key="5">
    <source>
        <dbReference type="ARBA" id="ARBA00047503"/>
    </source>
</evidence>
<dbReference type="FunFam" id="3.40.50.2000:FF:000023">
    <property type="entry name" value="ADP-heptose--LPS heptosyltransferase II"/>
    <property type="match status" value="1"/>
</dbReference>
<dbReference type="InterPro" id="IPR011910">
    <property type="entry name" value="RfaF"/>
</dbReference>
<gene>
    <name evidence="6" type="ORF">Thpro_021950</name>
</gene>
<proteinExistence type="inferred from homology"/>
<dbReference type="STRING" id="160660.BJI67_03025"/>
<organism evidence="6 7">
    <name type="scientific">Acidihalobacter prosperus</name>
    <dbReference type="NCBI Taxonomy" id="160660"/>
    <lineage>
        <taxon>Bacteria</taxon>
        <taxon>Pseudomonadati</taxon>
        <taxon>Pseudomonadota</taxon>
        <taxon>Gammaproteobacteria</taxon>
        <taxon>Chromatiales</taxon>
        <taxon>Ectothiorhodospiraceae</taxon>
        <taxon>Acidihalobacter</taxon>
    </lineage>
</organism>
<evidence type="ECO:0000256" key="4">
    <source>
        <dbReference type="ARBA" id="ARBA00044042"/>
    </source>
</evidence>
<dbReference type="SUPFAM" id="SSF53756">
    <property type="entry name" value="UDP-Glycosyltransferase/glycogen phosphorylase"/>
    <property type="match status" value="1"/>
</dbReference>
<dbReference type="AlphaFoldDB" id="A0A1A6C4Y5"/>
<comment type="caution">
    <text evidence="6">The sequence shown here is derived from an EMBL/GenBank/DDBJ whole genome shotgun (WGS) entry which is preliminary data.</text>
</comment>
<accession>A0A1A6C4Y5</accession>
<evidence type="ECO:0000313" key="7">
    <source>
        <dbReference type="Proteomes" id="UP000029273"/>
    </source>
</evidence>
<keyword evidence="2" id="KW-0808">Transferase</keyword>
<dbReference type="Pfam" id="PF01075">
    <property type="entry name" value="Glyco_transf_9"/>
    <property type="match status" value="1"/>
</dbReference>
<evidence type="ECO:0000256" key="2">
    <source>
        <dbReference type="ARBA" id="ARBA00022679"/>
    </source>
</evidence>
<dbReference type="PANTHER" id="PTHR30160">
    <property type="entry name" value="TETRAACYLDISACCHARIDE 4'-KINASE-RELATED"/>
    <property type="match status" value="1"/>
</dbReference>
<dbReference type="EMBL" id="JQSG02000003">
    <property type="protein sequence ID" value="OBS09622.1"/>
    <property type="molecule type" value="Genomic_DNA"/>
</dbReference>
<dbReference type="GO" id="GO:0005829">
    <property type="term" value="C:cytosol"/>
    <property type="evidence" value="ECO:0007669"/>
    <property type="project" value="TreeGrafter"/>
</dbReference>
<dbReference type="RefSeq" id="WP_038093684.1">
    <property type="nucleotide sequence ID" value="NZ_JQSG02000003.1"/>
</dbReference>
<name>A0A1A6C4Y5_9GAMM</name>
<dbReference type="Proteomes" id="UP000029273">
    <property type="component" value="Unassembled WGS sequence"/>
</dbReference>
<dbReference type="PANTHER" id="PTHR30160:SF7">
    <property type="entry name" value="ADP-HEPTOSE--LPS HEPTOSYLTRANSFERASE 2"/>
    <property type="match status" value="1"/>
</dbReference>
<comment type="similarity">
    <text evidence="3">Belongs to the glycosyltransferase 9 family.</text>
</comment>
<evidence type="ECO:0000256" key="1">
    <source>
        <dbReference type="ARBA" id="ARBA00022676"/>
    </source>
</evidence>
<evidence type="ECO:0000313" key="6">
    <source>
        <dbReference type="EMBL" id="OBS09622.1"/>
    </source>
</evidence>
<dbReference type="GO" id="GO:0009244">
    <property type="term" value="P:lipopolysaccharide core region biosynthetic process"/>
    <property type="evidence" value="ECO:0007669"/>
    <property type="project" value="TreeGrafter"/>
</dbReference>
<comment type="catalytic activity">
    <reaction evidence="5">
        <text>an L-alpha-D-Hep-(1-&gt;5)-[alpha-Kdo-(2-&gt;4)]-alpha-Kdo-(2-&gt;6)-lipid A + ADP-L-glycero-beta-D-manno-heptose = an L-alpha-D-Hep-(1-&gt;3)-L-alpha-D-Hep-(1-&gt;5)-[alpha-Kdo-(2-&gt;4)]-alpha-Kdo-(2-&gt;6)-lipid A + ADP + H(+)</text>
        <dbReference type="Rhea" id="RHEA:74071"/>
        <dbReference type="ChEBI" id="CHEBI:15378"/>
        <dbReference type="ChEBI" id="CHEBI:61506"/>
        <dbReference type="ChEBI" id="CHEBI:193068"/>
        <dbReference type="ChEBI" id="CHEBI:193069"/>
        <dbReference type="ChEBI" id="CHEBI:456216"/>
        <dbReference type="EC" id="2.4.99.24"/>
    </reaction>
</comment>
<dbReference type="EC" id="2.4.99.24" evidence="4"/>
<dbReference type="NCBIfam" id="TIGR02195">
    <property type="entry name" value="heptsyl_trn_II"/>
    <property type="match status" value="1"/>
</dbReference>
<reference evidence="6 7" key="1">
    <citation type="journal article" date="2014" name="Genome Announc.">
        <title>Draft Genome Sequence of the Iron-Oxidizing, Acidophilic, and Halotolerant 'Thiobacillus prosperus' Type Strain DSM 5130.</title>
        <authorList>
            <person name="Ossandon F.J."/>
            <person name="Cardenas J.P."/>
            <person name="Corbett M."/>
            <person name="Quatrini R."/>
            <person name="Holmes D.S."/>
            <person name="Watkin E."/>
        </authorList>
    </citation>
    <scope>NUCLEOTIDE SEQUENCE [LARGE SCALE GENOMIC DNA]</scope>
    <source>
        <strain evidence="6 7">DSM 5130</strain>
    </source>
</reference>
<dbReference type="InterPro" id="IPR051199">
    <property type="entry name" value="LPS_LOS_Heptosyltrfase"/>
</dbReference>